<keyword evidence="1" id="KW-0472">Membrane</keyword>
<accession>A0AAW6B6B9</accession>
<keyword evidence="1" id="KW-0812">Transmembrane</keyword>
<reference evidence="2" key="1">
    <citation type="submission" date="2023-08" db="EMBL/GenBank/DDBJ databases">
        <title>Dental plaque isolates bound by oral lectin ZG16B.</title>
        <authorList>
            <person name="Ghosh S."/>
        </authorList>
    </citation>
    <scope>NUCLEOTIDE SEQUENCE</scope>
    <source>
        <strain evidence="2">DP3_5B</strain>
    </source>
</reference>
<name>A0AAW6B6B9_9BACL</name>
<evidence type="ECO:0008006" key="4">
    <source>
        <dbReference type="Google" id="ProtNLM"/>
    </source>
</evidence>
<organism evidence="2 3">
    <name type="scientific">Gemella haemolysans</name>
    <dbReference type="NCBI Taxonomy" id="1379"/>
    <lineage>
        <taxon>Bacteria</taxon>
        <taxon>Bacillati</taxon>
        <taxon>Bacillota</taxon>
        <taxon>Bacilli</taxon>
        <taxon>Bacillales</taxon>
        <taxon>Gemellaceae</taxon>
        <taxon>Gemella</taxon>
    </lineage>
</organism>
<dbReference type="Proteomes" id="UP001212217">
    <property type="component" value="Unassembled WGS sequence"/>
</dbReference>
<proteinExistence type="predicted"/>
<keyword evidence="1" id="KW-1133">Transmembrane helix</keyword>
<sequence length="251" mass="29311">MKKIMKLVFISVIFLAALVITIVDPELSNFKNINIAITFIGLITAYIQILYKESLFVFLLWRKFCSKFNRDTVVWNSSSKYIFSKELEFKHLDKISRTFQTIPNVVVSSERNTSNSIELQLTYENVLHTVNLSLINYDEYSNLIINYNTSVSYPNSKNEFNKYINFTDVIKSELSELITSGELHSIDITFIKSNPFYKFIVNHIDESKNAKFHLQFKEDENDIDIYNNKIKVTSKSIQYIRKVLGNYIVVS</sequence>
<gene>
    <name evidence="2" type="ORF">PNO30_03400</name>
</gene>
<protein>
    <recommendedName>
        <fullName evidence="4">SMODS-associating 2TM beta-strand rich effector domain-containing protein</fullName>
    </recommendedName>
</protein>
<evidence type="ECO:0000256" key="1">
    <source>
        <dbReference type="SAM" id="Phobius"/>
    </source>
</evidence>
<dbReference type="RefSeq" id="WP_271987166.1">
    <property type="nucleotide sequence ID" value="NZ_JAQMFS010000049.1"/>
</dbReference>
<evidence type="ECO:0000313" key="2">
    <source>
        <dbReference type="EMBL" id="MDB6185825.1"/>
    </source>
</evidence>
<dbReference type="EMBL" id="JAQMFS010000049">
    <property type="protein sequence ID" value="MDB6185825.1"/>
    <property type="molecule type" value="Genomic_DNA"/>
</dbReference>
<dbReference type="AlphaFoldDB" id="A0AAW6B6B9"/>
<evidence type="ECO:0000313" key="3">
    <source>
        <dbReference type="Proteomes" id="UP001212217"/>
    </source>
</evidence>
<feature type="transmembrane region" description="Helical" evidence="1">
    <location>
        <begin position="35"/>
        <end position="61"/>
    </location>
</feature>
<comment type="caution">
    <text evidence="2">The sequence shown here is derived from an EMBL/GenBank/DDBJ whole genome shotgun (WGS) entry which is preliminary data.</text>
</comment>